<dbReference type="Pfam" id="PF03372">
    <property type="entry name" value="Exo_endo_phos"/>
    <property type="match status" value="1"/>
</dbReference>
<feature type="transmembrane region" description="Helical" evidence="1">
    <location>
        <begin position="522"/>
        <end position="542"/>
    </location>
</feature>
<keyword evidence="1" id="KW-1133">Transmembrane helix</keyword>
<dbReference type="InterPro" id="IPR051916">
    <property type="entry name" value="GPI-anchor_lipid_remodeler"/>
</dbReference>
<protein>
    <recommendedName>
        <fullName evidence="2">Endonuclease/exonuclease/phosphatase domain-containing protein</fullName>
    </recommendedName>
</protein>
<dbReference type="PANTHER" id="PTHR14859:SF16">
    <property type="entry name" value="ENDONUCLEASE_EXONUCLEASE_PHOSPHATASE DOMAIN-CONTAINING PROTEIN"/>
    <property type="match status" value="1"/>
</dbReference>
<feature type="domain" description="Endonuclease/exonuclease/phosphatase" evidence="2">
    <location>
        <begin position="217"/>
        <end position="423"/>
    </location>
</feature>
<proteinExistence type="predicted"/>
<dbReference type="InterPro" id="IPR036691">
    <property type="entry name" value="Endo/exonu/phosph_ase_sf"/>
</dbReference>
<name>A0ABY7FIP1_MYAAR</name>
<dbReference type="InterPro" id="IPR005135">
    <property type="entry name" value="Endo/exonuclease/phosphatase"/>
</dbReference>
<dbReference type="SUPFAM" id="SSF56219">
    <property type="entry name" value="DNase I-like"/>
    <property type="match status" value="1"/>
</dbReference>
<evidence type="ECO:0000313" key="4">
    <source>
        <dbReference type="Proteomes" id="UP001164746"/>
    </source>
</evidence>
<dbReference type="PANTHER" id="PTHR14859">
    <property type="entry name" value="CALCOFLUOR WHITE HYPERSENSITIVE PROTEIN PRECURSOR"/>
    <property type="match status" value="1"/>
</dbReference>
<evidence type="ECO:0000313" key="3">
    <source>
        <dbReference type="EMBL" id="WAR21039.1"/>
    </source>
</evidence>
<keyword evidence="1" id="KW-0472">Membrane</keyword>
<accession>A0ABY7FIP1</accession>
<dbReference type="Proteomes" id="UP001164746">
    <property type="component" value="Chromosome 12"/>
</dbReference>
<feature type="non-terminal residue" evidence="3">
    <location>
        <position position="586"/>
    </location>
</feature>
<evidence type="ECO:0000256" key="1">
    <source>
        <dbReference type="SAM" id="Phobius"/>
    </source>
</evidence>
<sequence>MGLFDIKFKSFRLTLWFVSSISAYERFAAKRAPWCVPGGSKAPAITLFQKTLLFYTMDGQTPLFYESHVTDRRGQSHGFTSMFPLGTLYQLTLEWKQGPAILRHHFQFSTTVEEEQFFVYSHTAYIEHANKTGEQIKPSTIPAYIFPVGTSYFKNFIKFEPESKYSYNYMGVDNSLSDEPGEVKDAPSKDEYISKESTFQSHSLNSGQFSVMSYNIWNMNSKPATSNSYTKRMNRVKNVLLGARPDVVCIQEVRYAEGMGGDMGPAQVATVADWLQEYQFVYEPAQMQPNTIQDGRTEEGVAIFSRYPIVHTQTYMLFINRSNSADTHQRILLRADIYIPITGVVHVLTTHLSLSHEAREASVRQILEIVSQLPGPAVFAGDLNAEPHEPAMTYLRGFRSQETKFQDIWLHSYPEDKGFTFNALEPNLTKRCEESQRRVDAGLRRREAMKKITPPAIAPIPMELTRVSITLIFFRWATVVFFRSIVSACTICSTFSSTVRFSSSGGGSARNVHSCWHRQVHVLFPTSGVVVSAAVLTLVVIVTSEMTIVGASSDVMPTVVGVTSVVVSEEMHFVSVTLGLESTVDT</sequence>
<keyword evidence="4" id="KW-1185">Reference proteome</keyword>
<reference evidence="3" key="1">
    <citation type="submission" date="2022-11" db="EMBL/GenBank/DDBJ databases">
        <title>Centuries of genome instability and evolution in soft-shell clam transmissible cancer (bioRxiv).</title>
        <authorList>
            <person name="Hart S.F.M."/>
            <person name="Yonemitsu M.A."/>
            <person name="Giersch R.M."/>
            <person name="Beal B.F."/>
            <person name="Arriagada G."/>
            <person name="Davis B.W."/>
            <person name="Ostrander E.A."/>
            <person name="Goff S.P."/>
            <person name="Metzger M.J."/>
        </authorList>
    </citation>
    <scope>NUCLEOTIDE SEQUENCE</scope>
    <source>
        <strain evidence="3">MELC-2E11</strain>
        <tissue evidence="3">Siphon/mantle</tissue>
    </source>
</reference>
<gene>
    <name evidence="3" type="ORF">MAR_015013</name>
</gene>
<dbReference type="EMBL" id="CP111023">
    <property type="protein sequence ID" value="WAR21039.1"/>
    <property type="molecule type" value="Genomic_DNA"/>
</dbReference>
<keyword evidence="1" id="KW-0812">Transmembrane</keyword>
<dbReference type="Gene3D" id="3.60.10.10">
    <property type="entry name" value="Endonuclease/exonuclease/phosphatase"/>
    <property type="match status" value="1"/>
</dbReference>
<evidence type="ECO:0000259" key="2">
    <source>
        <dbReference type="Pfam" id="PF03372"/>
    </source>
</evidence>
<organism evidence="3 4">
    <name type="scientific">Mya arenaria</name>
    <name type="common">Soft-shell clam</name>
    <dbReference type="NCBI Taxonomy" id="6604"/>
    <lineage>
        <taxon>Eukaryota</taxon>
        <taxon>Metazoa</taxon>
        <taxon>Spiralia</taxon>
        <taxon>Lophotrochozoa</taxon>
        <taxon>Mollusca</taxon>
        <taxon>Bivalvia</taxon>
        <taxon>Autobranchia</taxon>
        <taxon>Heteroconchia</taxon>
        <taxon>Euheterodonta</taxon>
        <taxon>Imparidentia</taxon>
        <taxon>Neoheterodontei</taxon>
        <taxon>Myida</taxon>
        <taxon>Myoidea</taxon>
        <taxon>Myidae</taxon>
        <taxon>Mya</taxon>
    </lineage>
</organism>